<comment type="similarity">
    <text evidence="1">Belongs to the UreD family.</text>
</comment>
<dbReference type="GO" id="GO:0016151">
    <property type="term" value="F:nickel cation binding"/>
    <property type="evidence" value="ECO:0007669"/>
    <property type="project" value="InterPro"/>
</dbReference>
<dbReference type="EMBL" id="CM032181">
    <property type="protein sequence ID" value="KAG7099072.1"/>
    <property type="molecule type" value="Genomic_DNA"/>
</dbReference>
<dbReference type="PANTHER" id="PTHR33643:SF1">
    <property type="entry name" value="UREASE ACCESSORY PROTEIN D"/>
    <property type="match status" value="1"/>
</dbReference>
<dbReference type="Pfam" id="PF01774">
    <property type="entry name" value="UreD"/>
    <property type="match status" value="1"/>
</dbReference>
<name>A0A9P8AEW3_9AGAR</name>
<dbReference type="OrthoDB" id="5550464at2759"/>
<sequence>MSTSIPKLEAGCGRIASFLHGNSAVLSELSSTYPLKLISARVSSRPDISIVYILSYGGGLVGGDRTHLNVKVNHQSSLVLLSQGSTKVFTTRLQQKHINSPLPPIELNTDAGATIQKMDFTVSSKGALYLLPDPVTCFRSASYKQLQTFHLAQDATLVLLDWITSGRKSRGEEWSFSRYYSLNEIFLDGFTSRPVRLAKDGLLLEEEGAETNGHSSKRSLAQRLAPYSCYANVVLYGPQIQDVVRELTAAYEKISVMKLTAPPDLLWSLSPITCHGGGRGTIVRVAGKETELVKDWLREALKGLAQVVGVDVYRRAFAQ</sequence>
<dbReference type="PANTHER" id="PTHR33643">
    <property type="entry name" value="UREASE ACCESSORY PROTEIN D"/>
    <property type="match status" value="1"/>
</dbReference>
<evidence type="ECO:0008006" key="5">
    <source>
        <dbReference type="Google" id="ProtNLM"/>
    </source>
</evidence>
<dbReference type="RefSeq" id="XP_043015542.1">
    <property type="nucleotide sequence ID" value="XM_043146837.1"/>
</dbReference>
<evidence type="ECO:0000313" key="3">
    <source>
        <dbReference type="EMBL" id="KAG7099072.1"/>
    </source>
</evidence>
<protein>
    <recommendedName>
        <fullName evidence="5">UreD-domain-containing protein</fullName>
    </recommendedName>
</protein>
<evidence type="ECO:0000313" key="4">
    <source>
        <dbReference type="Proteomes" id="UP001049176"/>
    </source>
</evidence>
<dbReference type="AlphaFoldDB" id="A0A9P8AEW3"/>
<dbReference type="Proteomes" id="UP001049176">
    <property type="component" value="Chromosome 1"/>
</dbReference>
<evidence type="ECO:0000256" key="1">
    <source>
        <dbReference type="ARBA" id="ARBA00007177"/>
    </source>
</evidence>
<dbReference type="InterPro" id="IPR002669">
    <property type="entry name" value="UreD"/>
</dbReference>
<reference evidence="3" key="1">
    <citation type="journal article" date="2021" name="Genome Biol. Evol.">
        <title>The assembled and annotated genome of the fairy-ring fungus Marasmius oreades.</title>
        <authorList>
            <person name="Hiltunen M."/>
            <person name="Ament-Velasquez S.L."/>
            <person name="Johannesson H."/>
        </authorList>
    </citation>
    <scope>NUCLEOTIDE SEQUENCE</scope>
    <source>
        <strain evidence="3">03SP1</strain>
    </source>
</reference>
<dbReference type="KEGG" id="more:E1B28_000947"/>
<comment type="caution">
    <text evidence="3">The sequence shown here is derived from an EMBL/GenBank/DDBJ whole genome shotgun (WGS) entry which is preliminary data.</text>
</comment>
<keyword evidence="2" id="KW-0143">Chaperone</keyword>
<evidence type="ECO:0000256" key="2">
    <source>
        <dbReference type="ARBA" id="ARBA00023186"/>
    </source>
</evidence>
<keyword evidence="4" id="KW-1185">Reference proteome</keyword>
<organism evidence="3 4">
    <name type="scientific">Marasmius oreades</name>
    <name type="common">fairy-ring Marasmius</name>
    <dbReference type="NCBI Taxonomy" id="181124"/>
    <lineage>
        <taxon>Eukaryota</taxon>
        <taxon>Fungi</taxon>
        <taxon>Dikarya</taxon>
        <taxon>Basidiomycota</taxon>
        <taxon>Agaricomycotina</taxon>
        <taxon>Agaricomycetes</taxon>
        <taxon>Agaricomycetidae</taxon>
        <taxon>Agaricales</taxon>
        <taxon>Marasmiineae</taxon>
        <taxon>Marasmiaceae</taxon>
        <taxon>Marasmius</taxon>
    </lineage>
</organism>
<gene>
    <name evidence="3" type="ORF">E1B28_000947</name>
</gene>
<proteinExistence type="inferred from homology"/>
<accession>A0A9P8AEW3</accession>
<dbReference type="GeneID" id="66070023"/>
<dbReference type="HAMAP" id="MF_01384">
    <property type="entry name" value="UreD"/>
    <property type="match status" value="1"/>
</dbReference>